<dbReference type="AlphaFoldDB" id="A0A8H4XMP3"/>
<dbReference type="EMBL" id="JABEYC010000153">
    <property type="protein sequence ID" value="KAF4981738.1"/>
    <property type="molecule type" value="Genomic_DNA"/>
</dbReference>
<organism evidence="2 3">
    <name type="scientific">Fusarium zealandicum</name>
    <dbReference type="NCBI Taxonomy" id="1053134"/>
    <lineage>
        <taxon>Eukaryota</taxon>
        <taxon>Fungi</taxon>
        <taxon>Dikarya</taxon>
        <taxon>Ascomycota</taxon>
        <taxon>Pezizomycotina</taxon>
        <taxon>Sordariomycetes</taxon>
        <taxon>Hypocreomycetidae</taxon>
        <taxon>Hypocreales</taxon>
        <taxon>Nectriaceae</taxon>
        <taxon>Fusarium</taxon>
        <taxon>Fusarium staphyleae species complex</taxon>
    </lineage>
</organism>
<gene>
    <name evidence="2" type="ORF">FZEAL_2540</name>
</gene>
<reference evidence="2" key="1">
    <citation type="journal article" date="2020" name="BMC Genomics">
        <title>Correction to: Identification and distribution of gene clusters required for synthesis of sphingolipid metabolism inhibitors in diverse species of the filamentous fungus Fusarium.</title>
        <authorList>
            <person name="Kim H.S."/>
            <person name="Lohmar J.M."/>
            <person name="Busman M."/>
            <person name="Brown D.W."/>
            <person name="Naumann T.A."/>
            <person name="Divon H.H."/>
            <person name="Lysoe E."/>
            <person name="Uhlig S."/>
            <person name="Proctor R.H."/>
        </authorList>
    </citation>
    <scope>NUCLEOTIDE SEQUENCE</scope>
    <source>
        <strain evidence="2">NRRL 22465</strain>
    </source>
</reference>
<dbReference type="Proteomes" id="UP000635477">
    <property type="component" value="Unassembled WGS sequence"/>
</dbReference>
<feature type="signal peptide" evidence="1">
    <location>
        <begin position="1"/>
        <end position="18"/>
    </location>
</feature>
<evidence type="ECO:0000256" key="1">
    <source>
        <dbReference type="SAM" id="SignalP"/>
    </source>
</evidence>
<accession>A0A8H4XMP3</accession>
<dbReference type="OrthoDB" id="10362974at2759"/>
<keyword evidence="3" id="KW-1185">Reference proteome</keyword>
<proteinExistence type="predicted"/>
<reference evidence="2" key="2">
    <citation type="submission" date="2020-05" db="EMBL/GenBank/DDBJ databases">
        <authorList>
            <person name="Kim H.-S."/>
            <person name="Proctor R.H."/>
            <person name="Brown D.W."/>
        </authorList>
    </citation>
    <scope>NUCLEOTIDE SEQUENCE</scope>
    <source>
        <strain evidence="2">NRRL 22465</strain>
    </source>
</reference>
<protein>
    <submittedName>
        <fullName evidence="2">Uncharacterized protein</fullName>
    </submittedName>
</protein>
<evidence type="ECO:0000313" key="3">
    <source>
        <dbReference type="Proteomes" id="UP000635477"/>
    </source>
</evidence>
<sequence>MHFSTAIVGLVLAASARADFYIASSSGMRPGCAGAYCAGTPTSSNTYVYHSGEEGDICGNGVALGADAYHGTKLCDTIMSLDAETCGGRKVVFSACTEIKGNTVLAKSHFADVLDEDGNKIGECNGMEDTPDAVTCANWGSEMVKTTVYCRTEGHDHHMC</sequence>
<name>A0A8H4XMP3_9HYPO</name>
<feature type="chain" id="PRO_5034181809" evidence="1">
    <location>
        <begin position="19"/>
        <end position="160"/>
    </location>
</feature>
<evidence type="ECO:0000313" key="2">
    <source>
        <dbReference type="EMBL" id="KAF4981738.1"/>
    </source>
</evidence>
<comment type="caution">
    <text evidence="2">The sequence shown here is derived from an EMBL/GenBank/DDBJ whole genome shotgun (WGS) entry which is preliminary data.</text>
</comment>
<keyword evidence="1" id="KW-0732">Signal</keyword>